<dbReference type="Proteomes" id="UP000005755">
    <property type="component" value="Unassembled WGS sequence"/>
</dbReference>
<dbReference type="EMBL" id="DS990391">
    <property type="protein sequence ID" value="EFR45550.1"/>
    <property type="molecule type" value="Genomic_DNA"/>
</dbReference>
<sequence>MMFRDSKQIQKNHPLRKAVALQQEGLSSLITIIPLPLDGGEFL</sequence>
<name>A0ABN0B7X1_9HELI</name>
<keyword evidence="2" id="KW-1185">Reference proteome</keyword>
<organism evidence="1 2">
    <name type="scientific">Helicobacter cinaedi CCUG 18818 = ATCC BAA-847</name>
    <dbReference type="NCBI Taxonomy" id="537971"/>
    <lineage>
        <taxon>Bacteria</taxon>
        <taxon>Pseudomonadati</taxon>
        <taxon>Campylobacterota</taxon>
        <taxon>Epsilonproteobacteria</taxon>
        <taxon>Campylobacterales</taxon>
        <taxon>Helicobacteraceae</taxon>
        <taxon>Helicobacter</taxon>
    </lineage>
</organism>
<reference evidence="2" key="1">
    <citation type="journal article" date="2014" name="Genome Announc.">
        <title>Draft genome sequences of six enterohepatic helicobacter species isolated from humans and one from rhesus macaques.</title>
        <authorList>
            <person name="Shen Z."/>
            <person name="Sheh A."/>
            <person name="Young S.K."/>
            <person name="Abouelliel A."/>
            <person name="Ward D.V."/>
            <person name="Earl A.M."/>
            <person name="Fox J.G."/>
        </authorList>
    </citation>
    <scope>NUCLEOTIDE SEQUENCE [LARGE SCALE GENOMIC DNA]</scope>
    <source>
        <strain evidence="2">CCUG 18818</strain>
    </source>
</reference>
<evidence type="ECO:0000313" key="1">
    <source>
        <dbReference type="EMBL" id="EFR45550.1"/>
    </source>
</evidence>
<gene>
    <name evidence="1" type="ORF">HCCG_00096</name>
</gene>
<evidence type="ECO:0008006" key="3">
    <source>
        <dbReference type="Google" id="ProtNLM"/>
    </source>
</evidence>
<proteinExistence type="predicted"/>
<accession>A0ABN0B7X1</accession>
<protein>
    <recommendedName>
        <fullName evidence="3">Transposase</fullName>
    </recommendedName>
</protein>
<evidence type="ECO:0000313" key="2">
    <source>
        <dbReference type="Proteomes" id="UP000005755"/>
    </source>
</evidence>